<dbReference type="Proteomes" id="UP001220010">
    <property type="component" value="Unassembled WGS sequence"/>
</dbReference>
<evidence type="ECO:0008006" key="3">
    <source>
        <dbReference type="Google" id="ProtNLM"/>
    </source>
</evidence>
<sequence>MTTPEDRARAAATIDPRSLAEARGVVEVRCRIFLRRLELLEAGIEKVRTSGDVHRYSLALSMYLLASLPLKPEACPFCVQKGGGCRCEGCGYAETAEAVDDLAGRLHRLGTEEGGGAADPNDARERLRSSVEGSRGAAVRLLAEVAGADVAGLMEAKRGYIEAILDALPARIIGSGEVDGSLEGVREKLAGYW</sequence>
<evidence type="ECO:0000313" key="1">
    <source>
        <dbReference type="EMBL" id="MDF0590295.1"/>
    </source>
</evidence>
<dbReference type="EMBL" id="JARFPK010000010">
    <property type="protein sequence ID" value="MDF0590295.1"/>
    <property type="molecule type" value="Genomic_DNA"/>
</dbReference>
<organism evidence="1 2">
    <name type="scientific">Candidatus Methanocrinis natronophilus</name>
    <dbReference type="NCBI Taxonomy" id="3033396"/>
    <lineage>
        <taxon>Archaea</taxon>
        <taxon>Methanobacteriati</taxon>
        <taxon>Methanobacteriota</taxon>
        <taxon>Stenosarchaea group</taxon>
        <taxon>Methanomicrobia</taxon>
        <taxon>Methanotrichales</taxon>
        <taxon>Methanotrichaceae</taxon>
        <taxon>Methanocrinis</taxon>
    </lineage>
</organism>
<evidence type="ECO:0000313" key="2">
    <source>
        <dbReference type="Proteomes" id="UP001220010"/>
    </source>
</evidence>
<gene>
    <name evidence="1" type="ORF">P0O15_03800</name>
</gene>
<proteinExistence type="predicted"/>
<name>A0ABT5X6H4_9EURY</name>
<accession>A0ABT5X6H4</accession>
<protein>
    <recommendedName>
        <fullName evidence="3">DNA replication complex GINS family protein</fullName>
    </recommendedName>
</protein>
<comment type="caution">
    <text evidence="1">The sequence shown here is derived from an EMBL/GenBank/DDBJ whole genome shotgun (WGS) entry which is preliminary data.</text>
</comment>
<dbReference type="RefSeq" id="WP_316966043.1">
    <property type="nucleotide sequence ID" value="NZ_JARFPK010000010.1"/>
</dbReference>
<keyword evidence="2" id="KW-1185">Reference proteome</keyword>
<reference evidence="1 2" key="1">
    <citation type="submission" date="2023-03" db="EMBL/GenBank/DDBJ databases">
        <title>WGS of Methanotrichaceae archaeon Mx.</title>
        <authorList>
            <person name="Sorokin D.Y."/>
            <person name="Merkel A.Y."/>
        </authorList>
    </citation>
    <scope>NUCLEOTIDE SEQUENCE [LARGE SCALE GENOMIC DNA]</scope>
    <source>
        <strain evidence="1 2">Mx</strain>
    </source>
</reference>